<keyword evidence="1" id="KW-1133">Transmembrane helix</keyword>
<evidence type="ECO:0000313" key="2">
    <source>
        <dbReference type="EMBL" id="RKT55872.1"/>
    </source>
</evidence>
<comment type="caution">
    <text evidence="2">The sequence shown here is derived from an EMBL/GenBank/DDBJ whole genome shotgun (WGS) entry which is preliminary data.</text>
</comment>
<evidence type="ECO:0000313" key="3">
    <source>
        <dbReference type="Proteomes" id="UP000282084"/>
    </source>
</evidence>
<proteinExistence type="predicted"/>
<dbReference type="Pfam" id="PF20064">
    <property type="entry name" value="DUF6463"/>
    <property type="match status" value="1"/>
</dbReference>
<keyword evidence="3" id="KW-1185">Reference proteome</keyword>
<dbReference type="AlphaFoldDB" id="A0A495W2K6"/>
<evidence type="ECO:0000256" key="1">
    <source>
        <dbReference type="SAM" id="Phobius"/>
    </source>
</evidence>
<gene>
    <name evidence="2" type="ORF">C8E97_4560</name>
</gene>
<sequence length="126" mass="13782">MRPHWVPRLLVFTAVMHFLWAFAQPNAWSAIARDGFFRAVVDEGAADFWSREATVWFMVGGVALLALGTLTRKAVRDNGRLPAQLGWYLLAMGVPLVVLYFPATGGWALVVIGVLALTAREGARAA</sequence>
<accession>A0A495W2K6</accession>
<feature type="transmembrane region" description="Helical" evidence="1">
    <location>
        <begin position="53"/>
        <end position="71"/>
    </location>
</feature>
<keyword evidence="1" id="KW-0812">Transmembrane</keyword>
<dbReference type="Proteomes" id="UP000282084">
    <property type="component" value="Unassembled WGS sequence"/>
</dbReference>
<dbReference type="RefSeq" id="WP_170211965.1">
    <property type="nucleotide sequence ID" value="NZ_RBXO01000001.1"/>
</dbReference>
<organism evidence="2 3">
    <name type="scientific">Saccharothrix australiensis</name>
    <dbReference type="NCBI Taxonomy" id="2072"/>
    <lineage>
        <taxon>Bacteria</taxon>
        <taxon>Bacillati</taxon>
        <taxon>Actinomycetota</taxon>
        <taxon>Actinomycetes</taxon>
        <taxon>Pseudonocardiales</taxon>
        <taxon>Pseudonocardiaceae</taxon>
        <taxon>Saccharothrix</taxon>
    </lineage>
</organism>
<name>A0A495W2K6_9PSEU</name>
<protein>
    <submittedName>
        <fullName evidence="2">Uncharacterized protein</fullName>
    </submittedName>
</protein>
<reference evidence="2 3" key="1">
    <citation type="submission" date="2018-10" db="EMBL/GenBank/DDBJ databases">
        <title>Sequencing the genomes of 1000 actinobacteria strains.</title>
        <authorList>
            <person name="Klenk H.-P."/>
        </authorList>
    </citation>
    <scope>NUCLEOTIDE SEQUENCE [LARGE SCALE GENOMIC DNA]</scope>
    <source>
        <strain evidence="2 3">DSM 43800</strain>
    </source>
</reference>
<dbReference type="EMBL" id="RBXO01000001">
    <property type="protein sequence ID" value="RKT55872.1"/>
    <property type="molecule type" value="Genomic_DNA"/>
</dbReference>
<keyword evidence="1" id="KW-0472">Membrane</keyword>
<dbReference type="InterPro" id="IPR045590">
    <property type="entry name" value="DUF6463"/>
</dbReference>